<dbReference type="RefSeq" id="WP_114310984.1">
    <property type="nucleotide sequence ID" value="NZ_QPJO01000008.1"/>
</dbReference>
<protein>
    <submittedName>
        <fullName evidence="9">Uncharacterized protein DUF421</fullName>
    </submittedName>
</protein>
<dbReference type="OrthoDB" id="9793799at2"/>
<comment type="subcellular location">
    <subcellularLocation>
        <location evidence="1">Cell membrane</location>
        <topology evidence="1">Multi-pass membrane protein</topology>
    </subcellularLocation>
</comment>
<dbReference type="PANTHER" id="PTHR34582">
    <property type="entry name" value="UPF0702 TRANSMEMBRANE PROTEIN YCAP"/>
    <property type="match status" value="1"/>
</dbReference>
<proteinExistence type="inferred from homology"/>
<evidence type="ECO:0000259" key="8">
    <source>
        <dbReference type="Pfam" id="PF04239"/>
    </source>
</evidence>
<keyword evidence="3" id="KW-1003">Cell membrane</keyword>
<dbReference type="InterPro" id="IPR023090">
    <property type="entry name" value="UPF0702_alpha/beta_dom_sf"/>
</dbReference>
<reference evidence="9 10" key="1">
    <citation type="submission" date="2018-07" db="EMBL/GenBank/DDBJ databases">
        <title>Genomic Encyclopedia of Type Strains, Phase III (KMG-III): the genomes of soil and plant-associated and newly described type strains.</title>
        <authorList>
            <person name="Whitman W."/>
        </authorList>
    </citation>
    <scope>NUCLEOTIDE SEQUENCE [LARGE SCALE GENOMIC DNA]</scope>
    <source>
        <strain evidence="9 10">CECT 7958</strain>
    </source>
</reference>
<name>A0A368ZAK3_9FLAO</name>
<keyword evidence="6 7" id="KW-0472">Membrane</keyword>
<organism evidence="9 10">
    <name type="scientific">Winogradskyella arenosi</name>
    <dbReference type="NCBI Taxonomy" id="533325"/>
    <lineage>
        <taxon>Bacteria</taxon>
        <taxon>Pseudomonadati</taxon>
        <taxon>Bacteroidota</taxon>
        <taxon>Flavobacteriia</taxon>
        <taxon>Flavobacteriales</taxon>
        <taxon>Flavobacteriaceae</taxon>
        <taxon>Winogradskyella</taxon>
    </lineage>
</organism>
<evidence type="ECO:0000313" key="10">
    <source>
        <dbReference type="Proteomes" id="UP000253436"/>
    </source>
</evidence>
<evidence type="ECO:0000256" key="6">
    <source>
        <dbReference type="ARBA" id="ARBA00023136"/>
    </source>
</evidence>
<keyword evidence="5 7" id="KW-1133">Transmembrane helix</keyword>
<feature type="transmembrane region" description="Helical" evidence="7">
    <location>
        <begin position="43"/>
        <end position="61"/>
    </location>
</feature>
<dbReference type="GO" id="GO:0005886">
    <property type="term" value="C:plasma membrane"/>
    <property type="evidence" value="ECO:0007669"/>
    <property type="project" value="UniProtKB-SubCell"/>
</dbReference>
<dbReference type="EMBL" id="QPJO01000008">
    <property type="protein sequence ID" value="RCW89811.1"/>
    <property type="molecule type" value="Genomic_DNA"/>
</dbReference>
<feature type="transmembrane region" description="Helical" evidence="7">
    <location>
        <begin position="13"/>
        <end position="31"/>
    </location>
</feature>
<keyword evidence="4 7" id="KW-0812">Transmembrane</keyword>
<gene>
    <name evidence="9" type="ORF">DFQ08_10810</name>
</gene>
<evidence type="ECO:0000313" key="9">
    <source>
        <dbReference type="EMBL" id="RCW89811.1"/>
    </source>
</evidence>
<comment type="similarity">
    <text evidence="2">Belongs to the UPF0702 family.</text>
</comment>
<evidence type="ECO:0000256" key="3">
    <source>
        <dbReference type="ARBA" id="ARBA00022475"/>
    </source>
</evidence>
<accession>A0A368ZAK3</accession>
<dbReference type="InterPro" id="IPR007353">
    <property type="entry name" value="DUF421"/>
</dbReference>
<feature type="domain" description="YetF C-terminal" evidence="8">
    <location>
        <begin position="94"/>
        <end position="159"/>
    </location>
</feature>
<evidence type="ECO:0000256" key="4">
    <source>
        <dbReference type="ARBA" id="ARBA00022692"/>
    </source>
</evidence>
<dbReference type="Gene3D" id="3.30.240.20">
    <property type="entry name" value="bsu07140 like domains"/>
    <property type="match status" value="1"/>
</dbReference>
<evidence type="ECO:0000256" key="1">
    <source>
        <dbReference type="ARBA" id="ARBA00004651"/>
    </source>
</evidence>
<evidence type="ECO:0000256" key="5">
    <source>
        <dbReference type="ARBA" id="ARBA00022989"/>
    </source>
</evidence>
<dbReference type="Pfam" id="PF04239">
    <property type="entry name" value="DUF421"/>
    <property type="match status" value="1"/>
</dbReference>
<dbReference type="PANTHER" id="PTHR34582:SF6">
    <property type="entry name" value="UPF0702 TRANSMEMBRANE PROTEIN YCAP"/>
    <property type="match status" value="1"/>
</dbReference>
<dbReference type="Proteomes" id="UP000253436">
    <property type="component" value="Unassembled WGS sequence"/>
</dbReference>
<keyword evidence="10" id="KW-1185">Reference proteome</keyword>
<evidence type="ECO:0000256" key="2">
    <source>
        <dbReference type="ARBA" id="ARBA00006448"/>
    </source>
</evidence>
<evidence type="ECO:0000256" key="7">
    <source>
        <dbReference type="SAM" id="Phobius"/>
    </source>
</evidence>
<sequence length="170" mass="19567">MIDLWDTSFENDVFVIVLSTIGMYVTLIMLARLGGQSKPAEQISFSFMVTMILSLIIAIAVVPQVLWLQYSLILIGIVYSLHKLVVKAREWKPLRAKGRQKIIVLMHHGKFLKRNLKRSKLTESDVRTHLRDAHIFEPSKVKVLFNEATKELTIIQPSKPQVKDQWIVEC</sequence>
<dbReference type="AlphaFoldDB" id="A0A368ZAK3"/>
<comment type="caution">
    <text evidence="9">The sequence shown here is derived from an EMBL/GenBank/DDBJ whole genome shotgun (WGS) entry which is preliminary data.</text>
</comment>